<feature type="transmembrane region" description="Helical" evidence="1">
    <location>
        <begin position="39"/>
        <end position="61"/>
    </location>
</feature>
<gene>
    <name evidence="2" type="ORF">GCM10011608_06530</name>
</gene>
<evidence type="ECO:0000313" key="3">
    <source>
        <dbReference type="Proteomes" id="UP000608890"/>
    </source>
</evidence>
<accession>A0A917TJA9</accession>
<dbReference type="Proteomes" id="UP000608890">
    <property type="component" value="Unassembled WGS sequence"/>
</dbReference>
<reference evidence="2" key="2">
    <citation type="submission" date="2020-09" db="EMBL/GenBank/DDBJ databases">
        <authorList>
            <person name="Sun Q."/>
            <person name="Zhou Y."/>
        </authorList>
    </citation>
    <scope>NUCLEOTIDE SEQUENCE</scope>
    <source>
        <strain evidence="2">CGMCC 4.7312</strain>
    </source>
</reference>
<evidence type="ECO:0000313" key="2">
    <source>
        <dbReference type="EMBL" id="GGM24387.1"/>
    </source>
</evidence>
<keyword evidence="1" id="KW-0812">Transmembrane</keyword>
<proteinExistence type="predicted"/>
<organism evidence="2 3">
    <name type="scientific">Micromonospora sonchi</name>
    <dbReference type="NCBI Taxonomy" id="1763543"/>
    <lineage>
        <taxon>Bacteria</taxon>
        <taxon>Bacillati</taxon>
        <taxon>Actinomycetota</taxon>
        <taxon>Actinomycetes</taxon>
        <taxon>Micromonosporales</taxon>
        <taxon>Micromonosporaceae</taxon>
        <taxon>Micromonospora</taxon>
    </lineage>
</organism>
<dbReference type="AlphaFoldDB" id="A0A917TJA9"/>
<comment type="caution">
    <text evidence="2">The sequence shown here is derived from an EMBL/GenBank/DDBJ whole genome shotgun (WGS) entry which is preliminary data.</text>
</comment>
<keyword evidence="1" id="KW-1133">Transmembrane helix</keyword>
<keyword evidence="3" id="KW-1185">Reference proteome</keyword>
<evidence type="ECO:0000256" key="1">
    <source>
        <dbReference type="SAM" id="Phobius"/>
    </source>
</evidence>
<keyword evidence="1" id="KW-0472">Membrane</keyword>
<reference evidence="2" key="1">
    <citation type="journal article" date="2014" name="Int. J. Syst. Evol. Microbiol.">
        <title>Complete genome sequence of Corynebacterium casei LMG S-19264T (=DSM 44701T), isolated from a smear-ripened cheese.</title>
        <authorList>
            <consortium name="US DOE Joint Genome Institute (JGI-PGF)"/>
            <person name="Walter F."/>
            <person name="Albersmeier A."/>
            <person name="Kalinowski J."/>
            <person name="Ruckert C."/>
        </authorList>
    </citation>
    <scope>NUCLEOTIDE SEQUENCE</scope>
    <source>
        <strain evidence="2">CGMCC 4.7312</strain>
    </source>
</reference>
<dbReference type="EMBL" id="BMNB01000002">
    <property type="protein sequence ID" value="GGM24387.1"/>
    <property type="molecule type" value="Genomic_DNA"/>
</dbReference>
<feature type="transmembrane region" description="Helical" evidence="1">
    <location>
        <begin position="7"/>
        <end position="33"/>
    </location>
</feature>
<sequence>MTPGQEVILLMIIAGPVLVALLIITLPVTALLARWVSSSIVTGTLAALGSVVAAAAVGMLWHGGR</sequence>
<protein>
    <submittedName>
        <fullName evidence="2">Uncharacterized protein</fullName>
    </submittedName>
</protein>
<name>A0A917TJA9_9ACTN</name>